<dbReference type="RefSeq" id="WP_076691306.1">
    <property type="nucleotide sequence ID" value="NZ_CP018762.1"/>
</dbReference>
<keyword evidence="5 6" id="KW-0413">Isomerase</keyword>
<dbReference type="PANTHER" id="PTHR43811:SF19">
    <property type="entry name" value="39 KDA FK506-BINDING NUCLEAR PROTEIN"/>
    <property type="match status" value="1"/>
</dbReference>
<dbReference type="InterPro" id="IPR046357">
    <property type="entry name" value="PPIase_dom_sf"/>
</dbReference>
<feature type="chain" id="PRO_5038403343" description="peptidylprolyl isomerase" evidence="7">
    <location>
        <begin position="21"/>
        <end position="323"/>
    </location>
</feature>
<evidence type="ECO:0000259" key="8">
    <source>
        <dbReference type="PROSITE" id="PS50059"/>
    </source>
</evidence>
<dbReference type="EMBL" id="CP018762">
    <property type="protein sequence ID" value="APZ34919.1"/>
    <property type="molecule type" value="Genomic_DNA"/>
</dbReference>
<keyword evidence="7" id="KW-0732">Signal</keyword>
<evidence type="ECO:0000256" key="4">
    <source>
        <dbReference type="ARBA" id="ARBA00023110"/>
    </source>
</evidence>
<evidence type="ECO:0000256" key="1">
    <source>
        <dbReference type="ARBA" id="ARBA00000971"/>
    </source>
</evidence>
<gene>
    <name evidence="9" type="ORF">BOH66_12195</name>
</gene>
<dbReference type="PROSITE" id="PS50059">
    <property type="entry name" value="FKBP_PPIASE"/>
    <property type="match status" value="1"/>
</dbReference>
<reference evidence="9 10" key="1">
    <citation type="submission" date="2016-12" db="EMBL/GenBank/DDBJ databases">
        <title>Complete genome sequence of Microbacterium aurum KACC 15219.</title>
        <authorList>
            <person name="Jung Y."/>
            <person name="Shin J.-H."/>
            <person name="Lee Y.-J."/>
            <person name="Yi H."/>
            <person name="Bahn Y.-S."/>
            <person name="Kim J.F."/>
            <person name="Lee D.-W."/>
        </authorList>
    </citation>
    <scope>NUCLEOTIDE SEQUENCE [LARGE SCALE GENOMIC DNA]</scope>
    <source>
        <strain evidence="9 10">KACC 15219</strain>
    </source>
</reference>
<dbReference type="InterPro" id="IPR001179">
    <property type="entry name" value="PPIase_FKBP_dom"/>
</dbReference>
<dbReference type="EC" id="5.2.1.8" evidence="3 6"/>
<comment type="catalytic activity">
    <reaction evidence="1 6">
        <text>[protein]-peptidylproline (omega=180) = [protein]-peptidylproline (omega=0)</text>
        <dbReference type="Rhea" id="RHEA:16237"/>
        <dbReference type="Rhea" id="RHEA-COMP:10747"/>
        <dbReference type="Rhea" id="RHEA-COMP:10748"/>
        <dbReference type="ChEBI" id="CHEBI:83833"/>
        <dbReference type="ChEBI" id="CHEBI:83834"/>
        <dbReference type="EC" id="5.2.1.8"/>
    </reaction>
</comment>
<dbReference type="PANTHER" id="PTHR43811">
    <property type="entry name" value="FKBP-TYPE PEPTIDYL-PROLYL CIS-TRANS ISOMERASE FKPA"/>
    <property type="match status" value="1"/>
</dbReference>
<evidence type="ECO:0000256" key="2">
    <source>
        <dbReference type="ARBA" id="ARBA00006577"/>
    </source>
</evidence>
<dbReference type="STRING" id="36805.BOH66_12195"/>
<feature type="domain" description="PPIase FKBP-type" evidence="8">
    <location>
        <begin position="227"/>
        <end position="315"/>
    </location>
</feature>
<dbReference type="Pfam" id="PF00254">
    <property type="entry name" value="FKBP_C"/>
    <property type="match status" value="1"/>
</dbReference>
<evidence type="ECO:0000313" key="9">
    <source>
        <dbReference type="EMBL" id="APZ34919.1"/>
    </source>
</evidence>
<evidence type="ECO:0000256" key="7">
    <source>
        <dbReference type="SAM" id="SignalP"/>
    </source>
</evidence>
<comment type="similarity">
    <text evidence="2">Belongs to the FKBP-type PPIase family.</text>
</comment>
<protein>
    <recommendedName>
        <fullName evidence="3 6">peptidylprolyl isomerase</fullName>
        <ecNumber evidence="3 6">5.2.1.8</ecNumber>
    </recommendedName>
</protein>
<evidence type="ECO:0000256" key="3">
    <source>
        <dbReference type="ARBA" id="ARBA00013194"/>
    </source>
</evidence>
<keyword evidence="4 6" id="KW-0697">Rotamase</keyword>
<evidence type="ECO:0000313" key="10">
    <source>
        <dbReference type="Proteomes" id="UP000187185"/>
    </source>
</evidence>
<dbReference type="Proteomes" id="UP000187185">
    <property type="component" value="Chromosome"/>
</dbReference>
<accession>A0A1P8U9W7</accession>
<proteinExistence type="inferred from homology"/>
<dbReference type="PROSITE" id="PS51257">
    <property type="entry name" value="PROKAR_LIPOPROTEIN"/>
    <property type="match status" value="1"/>
</dbReference>
<organism evidence="9 10">
    <name type="scientific">Microbacterium aurum</name>
    <dbReference type="NCBI Taxonomy" id="36805"/>
    <lineage>
        <taxon>Bacteria</taxon>
        <taxon>Bacillati</taxon>
        <taxon>Actinomycetota</taxon>
        <taxon>Actinomycetes</taxon>
        <taxon>Micrococcales</taxon>
        <taxon>Microbacteriaceae</taxon>
        <taxon>Microbacterium</taxon>
    </lineage>
</organism>
<name>A0A1P8U9W7_9MICO</name>
<evidence type="ECO:0000256" key="5">
    <source>
        <dbReference type="ARBA" id="ARBA00023235"/>
    </source>
</evidence>
<dbReference type="GO" id="GO:0003755">
    <property type="term" value="F:peptidyl-prolyl cis-trans isomerase activity"/>
    <property type="evidence" value="ECO:0007669"/>
    <property type="project" value="UniProtKB-KW"/>
</dbReference>
<sequence length="323" mass="32228">MRLRPFAALSAAAVSVVLLAGCSGLGGGNTSASPSATDAAAVDLCDAQAPAGAASDAVTVSGDAGAAPTVAFTSPLDVSELQATVVSEGSGTPITAGDFVSYAMTAYDADSGEEIGQIGYEPGQLMPTQISADSPLGQVLGCGAPGERVVAAFPASESSAAQVYVVDLLSIVPSAAWGEEQAPVEGMPTVALADNGAPTITLPGGDAPTETQVAVLKKGDGYTVQTGDQVLVQYTGVRWSNGETFDSTWDKGGVPTSFSTTGVVTGFQKALEGQTVGSQVLVVMPPAEGYGEGEINSTDLKGETLVFVVDILGAQQATPTSTE</sequence>
<dbReference type="OrthoDB" id="25996at2"/>
<dbReference type="SUPFAM" id="SSF54534">
    <property type="entry name" value="FKBP-like"/>
    <property type="match status" value="1"/>
</dbReference>
<keyword evidence="10" id="KW-1185">Reference proteome</keyword>
<feature type="signal peptide" evidence="7">
    <location>
        <begin position="1"/>
        <end position="20"/>
    </location>
</feature>
<dbReference type="AlphaFoldDB" id="A0A1P8U9W7"/>
<evidence type="ECO:0000256" key="6">
    <source>
        <dbReference type="PROSITE-ProRule" id="PRU00277"/>
    </source>
</evidence>
<dbReference type="Gene3D" id="3.10.50.40">
    <property type="match status" value="1"/>
</dbReference>
<dbReference type="KEGG" id="maur:BOH66_12195"/>